<protein>
    <submittedName>
        <fullName evidence="3">Retrotransposon protein, putative, unclassified</fullName>
    </submittedName>
</protein>
<name>A0A699HMZ5_TANCI</name>
<feature type="non-terminal residue" evidence="3">
    <location>
        <position position="1"/>
    </location>
</feature>
<dbReference type="EMBL" id="BKCJ010181067">
    <property type="protein sequence ID" value="GEY46782.1"/>
    <property type="molecule type" value="Genomic_DNA"/>
</dbReference>
<feature type="region of interest" description="Disordered" evidence="1">
    <location>
        <begin position="328"/>
        <end position="351"/>
    </location>
</feature>
<comment type="caution">
    <text evidence="3">The sequence shown here is derived from an EMBL/GenBank/DDBJ whole genome shotgun (WGS) entry which is preliminary data.</text>
</comment>
<reference evidence="3" key="1">
    <citation type="journal article" date="2019" name="Sci. Rep.">
        <title>Draft genome of Tanacetum cinerariifolium, the natural source of mosquito coil.</title>
        <authorList>
            <person name="Yamashiro T."/>
            <person name="Shiraishi A."/>
            <person name="Satake H."/>
            <person name="Nakayama K."/>
        </authorList>
    </citation>
    <scope>NUCLEOTIDE SEQUENCE</scope>
</reference>
<evidence type="ECO:0000256" key="1">
    <source>
        <dbReference type="SAM" id="MobiDB-lite"/>
    </source>
</evidence>
<evidence type="ECO:0000313" key="3">
    <source>
        <dbReference type="EMBL" id="GEY46782.1"/>
    </source>
</evidence>
<dbReference type="InterPro" id="IPR013103">
    <property type="entry name" value="RVT_2"/>
</dbReference>
<organism evidence="3">
    <name type="scientific">Tanacetum cinerariifolium</name>
    <name type="common">Dalmatian daisy</name>
    <name type="synonym">Chrysanthemum cinerariifolium</name>
    <dbReference type="NCBI Taxonomy" id="118510"/>
    <lineage>
        <taxon>Eukaryota</taxon>
        <taxon>Viridiplantae</taxon>
        <taxon>Streptophyta</taxon>
        <taxon>Embryophyta</taxon>
        <taxon>Tracheophyta</taxon>
        <taxon>Spermatophyta</taxon>
        <taxon>Magnoliopsida</taxon>
        <taxon>eudicotyledons</taxon>
        <taxon>Gunneridae</taxon>
        <taxon>Pentapetalae</taxon>
        <taxon>asterids</taxon>
        <taxon>campanulids</taxon>
        <taxon>Asterales</taxon>
        <taxon>Asteraceae</taxon>
        <taxon>Asteroideae</taxon>
        <taxon>Anthemideae</taxon>
        <taxon>Anthemidinae</taxon>
        <taxon>Tanacetum</taxon>
    </lineage>
</organism>
<feature type="domain" description="Reverse transcriptase Ty1/copia-type" evidence="2">
    <location>
        <begin position="265"/>
        <end position="328"/>
    </location>
</feature>
<proteinExistence type="predicted"/>
<evidence type="ECO:0000259" key="2">
    <source>
        <dbReference type="Pfam" id="PF07727"/>
    </source>
</evidence>
<sequence length="351" mass="39924">TIRPLYELFHGKTPSLSFMRPFRCPVTILNTLDPLGSGLTWIFDIDTLTKSMNYKTVVAGNQSNGSAGKAKTETVPNKDYILLPLWTQDLLLSSSSKDSLGDGFKPLGDEEKKDAKNPRNEDNKDNAVDEIIIYGCANDSDMPNLEEIVYSDEDEDVGAEADMTNLDTNIPISPILTTKIHKDHPVEQIIRDIHSAPQNRRMTKNVTNYVYQMDMKSAFLYGKIEEEVYVYQPLGFENPEFPDRVYKVEKALYGLHQDLRASKEICTEFEKMMHKKFQMSYMGELTFFLGLQVTQTDDGIFISQDKYVDEILKKFGFSTVKTASAPMENSKPLLKDEDPEDVDVQDQRLAH</sequence>
<feature type="domain" description="Reverse transcriptase Ty1/copia-type" evidence="2">
    <location>
        <begin position="208"/>
        <end position="258"/>
    </location>
</feature>
<feature type="compositionally biased region" description="Basic and acidic residues" evidence="1">
    <location>
        <begin position="107"/>
        <end position="124"/>
    </location>
</feature>
<gene>
    <name evidence="3" type="ORF">Tci_418756</name>
</gene>
<feature type="region of interest" description="Disordered" evidence="1">
    <location>
        <begin position="102"/>
        <end position="124"/>
    </location>
</feature>
<dbReference type="AlphaFoldDB" id="A0A699HMZ5"/>
<dbReference type="Pfam" id="PF07727">
    <property type="entry name" value="RVT_2"/>
    <property type="match status" value="2"/>
</dbReference>
<accession>A0A699HMZ5</accession>